<dbReference type="InterPro" id="IPR035069">
    <property type="entry name" value="TTHA1013/TTHA0281-like"/>
</dbReference>
<reference evidence="1 2" key="1">
    <citation type="journal article" date="2007" name="Genome Biol.">
        <title>Interrupted coding sequences in Mycobacterium smegmatis: authentic mutations or sequencing errors?</title>
        <authorList>
            <person name="Deshayes C."/>
            <person name="Perrodou E."/>
            <person name="Gallien S."/>
            <person name="Euphrasie D."/>
            <person name="Schaeffer C."/>
            <person name="Van-Dorsselaer A."/>
            <person name="Poch O."/>
            <person name="Lecompte O."/>
            <person name="Reyrat J.M."/>
        </authorList>
    </citation>
    <scope>NUCLEOTIDE SEQUENCE [LARGE SCALE GENOMIC DNA]</scope>
    <source>
        <strain evidence="2">ATCC 700084 / mc(2)155</strain>
    </source>
</reference>
<proteinExistence type="predicted"/>
<dbReference type="EMBL" id="CP001663">
    <property type="protein sequence ID" value="AFP41496.1"/>
    <property type="molecule type" value="Genomic_DNA"/>
</dbReference>
<accession>I7GDN3</accession>
<dbReference type="Pfam" id="PF05534">
    <property type="entry name" value="HicB"/>
    <property type="match status" value="1"/>
</dbReference>
<evidence type="ECO:0000313" key="2">
    <source>
        <dbReference type="Proteomes" id="UP000006158"/>
    </source>
</evidence>
<reference evidence="1 2" key="2">
    <citation type="journal article" date="2009" name="Genome Res.">
        <title>Ortho-proteogenomics: multiple proteomes investigation through orthology and a new MS-based protocol.</title>
        <authorList>
            <person name="Gallien S."/>
            <person name="Perrodou E."/>
            <person name="Carapito C."/>
            <person name="Deshayes C."/>
            <person name="Reyrat J.M."/>
            <person name="Van Dorsselaer A."/>
            <person name="Poch O."/>
            <person name="Schaeffer C."/>
            <person name="Lecompte O."/>
        </authorList>
    </citation>
    <scope>NUCLEOTIDE SEQUENCE [LARGE SCALE GENOMIC DNA]</scope>
    <source>
        <strain evidence="2">ATCC 700084 / mc(2)155</strain>
    </source>
</reference>
<evidence type="ECO:0000313" key="1">
    <source>
        <dbReference type="EMBL" id="AFP41496.1"/>
    </source>
</evidence>
<dbReference type="KEGG" id="msg:MSMEI_5052"/>
<name>I7GDN3_MYCS2</name>
<dbReference type="Proteomes" id="UP000006158">
    <property type="component" value="Chromosome"/>
</dbReference>
<dbReference type="AlphaFoldDB" id="I7GDN3"/>
<dbReference type="PATRIC" id="fig|246196.56.peg.5166"/>
<sequence>MSCCVLTTFDGPNLRRPSPMNYARVVVGALADHRAMTDTEPQWTYRAQWSPEYREYFGLCLEFPTLCARAFTAHEAVERAQRLVEQEVADRLAADMDLPQPLTDRRYSGSFMVRTSPILHAKLMVEAAEQRVSLNQWVVQKLAARPMVSFDDY</sequence>
<dbReference type="InterPro" id="IPR010985">
    <property type="entry name" value="Ribbon_hlx_hlx"/>
</dbReference>
<dbReference type="SUPFAM" id="SSF47598">
    <property type="entry name" value="Ribbon-helix-helix"/>
    <property type="match status" value="1"/>
</dbReference>
<protein>
    <submittedName>
        <fullName evidence="1">HicB family protein</fullName>
    </submittedName>
</protein>
<gene>
    <name evidence="1" type="ordered locus">MSMEI_5052</name>
</gene>
<organism evidence="1 2">
    <name type="scientific">Mycolicibacterium smegmatis (strain ATCC 700084 / mc(2)155)</name>
    <name type="common">Mycobacterium smegmatis</name>
    <dbReference type="NCBI Taxonomy" id="246196"/>
    <lineage>
        <taxon>Bacteria</taxon>
        <taxon>Bacillati</taxon>
        <taxon>Actinomycetota</taxon>
        <taxon>Actinomycetes</taxon>
        <taxon>Mycobacteriales</taxon>
        <taxon>Mycobacteriaceae</taxon>
        <taxon>Mycolicibacterium</taxon>
    </lineage>
</organism>
<dbReference type="SUPFAM" id="SSF143100">
    <property type="entry name" value="TTHA1013/TTHA0281-like"/>
    <property type="match status" value="1"/>
</dbReference>
<dbReference type="InterPro" id="IPR008651">
    <property type="entry name" value="Uncharacterised_HicB"/>
</dbReference>
<dbReference type="GO" id="GO:0006355">
    <property type="term" value="P:regulation of DNA-templated transcription"/>
    <property type="evidence" value="ECO:0007669"/>
    <property type="project" value="InterPro"/>
</dbReference>